<dbReference type="AlphaFoldDB" id="A0A2M6UC90"/>
<dbReference type="GO" id="GO:0043565">
    <property type="term" value="F:sequence-specific DNA binding"/>
    <property type="evidence" value="ECO:0007669"/>
    <property type="project" value="InterPro"/>
</dbReference>
<keyword evidence="7" id="KW-1185">Reference proteome</keyword>
<keyword evidence="2" id="KW-0238">DNA-binding</keyword>
<dbReference type="EMBL" id="LFJC01000003">
    <property type="protein sequence ID" value="PIT02234.1"/>
    <property type="molecule type" value="Genomic_DNA"/>
</dbReference>
<comment type="caution">
    <text evidence="6">The sequence shown here is derived from an EMBL/GenBank/DDBJ whole genome shotgun (WGS) entry which is preliminary data.</text>
</comment>
<dbReference type="GO" id="GO:0003700">
    <property type="term" value="F:DNA-binding transcription factor activity"/>
    <property type="evidence" value="ECO:0007669"/>
    <property type="project" value="InterPro"/>
</dbReference>
<evidence type="ECO:0000259" key="5">
    <source>
        <dbReference type="PROSITE" id="PS01124"/>
    </source>
</evidence>
<evidence type="ECO:0000256" key="4">
    <source>
        <dbReference type="SAM" id="MobiDB-lite"/>
    </source>
</evidence>
<dbReference type="Pfam" id="PF12833">
    <property type="entry name" value="HTH_18"/>
    <property type="match status" value="1"/>
</dbReference>
<dbReference type="Gene3D" id="1.10.10.60">
    <property type="entry name" value="Homeodomain-like"/>
    <property type="match status" value="2"/>
</dbReference>
<sequence length="304" mass="33275">MSDPLTQVVRLLKPRALLWKQLDTRGPWAIRYPSLQDTIFVLVTEGNARLQLPGRPTRTMVTGDFLMMTAPEEWMMGDSEETKPIRFQPPQSNPSARSIVTDPSSTAPTFKLLGGRFSFDRTHLGLLKDILPSVVEIGFATSGATRVASLLKMLGTEAWEGRPGSALVIERLLEILLIEVMRYQGEEQANVNPGLLAGLADPQIAACLEALHQDPSRDWSVATLAKAAGASRSVFAQRFCEVVGLPPMQYLLKWRMALAKEMISQGVSISEIAFACGYQSASGFSVAFARHVGCPPSHLRPAQN</sequence>
<evidence type="ECO:0000256" key="3">
    <source>
        <dbReference type="ARBA" id="ARBA00023163"/>
    </source>
</evidence>
<organism evidence="6 7">
    <name type="scientific">Bradyrhizobium nitroreducens</name>
    <dbReference type="NCBI Taxonomy" id="709803"/>
    <lineage>
        <taxon>Bacteria</taxon>
        <taxon>Pseudomonadati</taxon>
        <taxon>Pseudomonadota</taxon>
        <taxon>Alphaproteobacteria</taxon>
        <taxon>Hyphomicrobiales</taxon>
        <taxon>Nitrobacteraceae</taxon>
        <taxon>Bradyrhizobium</taxon>
    </lineage>
</organism>
<evidence type="ECO:0000256" key="2">
    <source>
        <dbReference type="ARBA" id="ARBA00023125"/>
    </source>
</evidence>
<reference evidence="6 7" key="1">
    <citation type="submission" date="2015-06" db="EMBL/GenBank/DDBJ databases">
        <title>Comparative genome analysis of nirS-carrying Bradyrhizobium sp. strains.</title>
        <authorList>
            <person name="Ishii S."/>
            <person name="Jang J."/>
            <person name="Nishizawa T."/>
            <person name="Senoo K."/>
        </authorList>
    </citation>
    <scope>NUCLEOTIDE SEQUENCE [LARGE SCALE GENOMIC DNA]</scope>
    <source>
        <strain evidence="6 7">TSA1</strain>
    </source>
</reference>
<feature type="compositionally biased region" description="Polar residues" evidence="4">
    <location>
        <begin position="89"/>
        <end position="103"/>
    </location>
</feature>
<feature type="domain" description="HTH araC/xylS-type" evidence="5">
    <location>
        <begin position="205"/>
        <end position="302"/>
    </location>
</feature>
<evidence type="ECO:0000313" key="6">
    <source>
        <dbReference type="EMBL" id="PIT02234.1"/>
    </source>
</evidence>
<gene>
    <name evidence="6" type="ORF">TSA1_16830</name>
</gene>
<protein>
    <submittedName>
        <fullName evidence="6">AraC family transcriptional regulator</fullName>
    </submittedName>
</protein>
<keyword evidence="1" id="KW-0805">Transcription regulation</keyword>
<dbReference type="InterPro" id="IPR050204">
    <property type="entry name" value="AraC_XylS_family_regulators"/>
</dbReference>
<evidence type="ECO:0000313" key="7">
    <source>
        <dbReference type="Proteomes" id="UP000228930"/>
    </source>
</evidence>
<dbReference type="Proteomes" id="UP000228930">
    <property type="component" value="Unassembled WGS sequence"/>
</dbReference>
<dbReference type="SUPFAM" id="SSF46689">
    <property type="entry name" value="Homeodomain-like"/>
    <property type="match status" value="2"/>
</dbReference>
<dbReference type="PANTHER" id="PTHR46796:SF13">
    <property type="entry name" value="HTH-TYPE TRANSCRIPTIONAL ACTIVATOR RHAS"/>
    <property type="match status" value="1"/>
</dbReference>
<proteinExistence type="predicted"/>
<dbReference type="InterPro" id="IPR018060">
    <property type="entry name" value="HTH_AraC"/>
</dbReference>
<keyword evidence="3" id="KW-0804">Transcription</keyword>
<dbReference type="InterPro" id="IPR032783">
    <property type="entry name" value="AraC_lig"/>
</dbReference>
<dbReference type="PANTHER" id="PTHR46796">
    <property type="entry name" value="HTH-TYPE TRANSCRIPTIONAL ACTIVATOR RHAS-RELATED"/>
    <property type="match status" value="1"/>
</dbReference>
<feature type="region of interest" description="Disordered" evidence="4">
    <location>
        <begin position="83"/>
        <end position="103"/>
    </location>
</feature>
<dbReference type="InterPro" id="IPR009057">
    <property type="entry name" value="Homeodomain-like_sf"/>
</dbReference>
<dbReference type="PROSITE" id="PS01124">
    <property type="entry name" value="HTH_ARAC_FAMILY_2"/>
    <property type="match status" value="1"/>
</dbReference>
<dbReference type="PROSITE" id="PS00041">
    <property type="entry name" value="HTH_ARAC_FAMILY_1"/>
    <property type="match status" value="1"/>
</dbReference>
<dbReference type="SMART" id="SM00342">
    <property type="entry name" value="HTH_ARAC"/>
    <property type="match status" value="1"/>
</dbReference>
<name>A0A2M6UC90_9BRAD</name>
<dbReference type="Pfam" id="PF12852">
    <property type="entry name" value="Cupin_6"/>
    <property type="match status" value="1"/>
</dbReference>
<accession>A0A2M6UC90</accession>
<evidence type="ECO:0000256" key="1">
    <source>
        <dbReference type="ARBA" id="ARBA00023015"/>
    </source>
</evidence>
<dbReference type="InterPro" id="IPR018062">
    <property type="entry name" value="HTH_AraC-typ_CS"/>
</dbReference>